<evidence type="ECO:0000313" key="3">
    <source>
        <dbReference type="Proteomes" id="UP000050525"/>
    </source>
</evidence>
<name>A0A151NKN7_ALLMI</name>
<gene>
    <name evidence="2" type="ORF">Y1Q_0007728</name>
</gene>
<dbReference type="Proteomes" id="UP000050525">
    <property type="component" value="Unassembled WGS sequence"/>
</dbReference>
<proteinExistence type="predicted"/>
<evidence type="ECO:0000313" key="2">
    <source>
        <dbReference type="EMBL" id="KYO37362.1"/>
    </source>
</evidence>
<evidence type="ECO:0000256" key="1">
    <source>
        <dbReference type="SAM" id="MobiDB-lite"/>
    </source>
</evidence>
<reference evidence="2 3" key="1">
    <citation type="journal article" date="2012" name="Genome Biol.">
        <title>Sequencing three crocodilian genomes to illuminate the evolution of archosaurs and amniotes.</title>
        <authorList>
            <person name="St John J.A."/>
            <person name="Braun E.L."/>
            <person name="Isberg S.R."/>
            <person name="Miles L.G."/>
            <person name="Chong A.Y."/>
            <person name="Gongora J."/>
            <person name="Dalzell P."/>
            <person name="Moran C."/>
            <person name="Bed'hom B."/>
            <person name="Abzhanov A."/>
            <person name="Burgess S.C."/>
            <person name="Cooksey A.M."/>
            <person name="Castoe T.A."/>
            <person name="Crawford N.G."/>
            <person name="Densmore L.D."/>
            <person name="Drew J.C."/>
            <person name="Edwards S.V."/>
            <person name="Faircloth B.C."/>
            <person name="Fujita M.K."/>
            <person name="Greenwold M.J."/>
            <person name="Hoffmann F.G."/>
            <person name="Howard J.M."/>
            <person name="Iguchi T."/>
            <person name="Janes D.E."/>
            <person name="Khan S.Y."/>
            <person name="Kohno S."/>
            <person name="de Koning A.J."/>
            <person name="Lance S.L."/>
            <person name="McCarthy F.M."/>
            <person name="McCormack J.E."/>
            <person name="Merchant M.E."/>
            <person name="Peterson D.G."/>
            <person name="Pollock D.D."/>
            <person name="Pourmand N."/>
            <person name="Raney B.J."/>
            <person name="Roessler K.A."/>
            <person name="Sanford J.R."/>
            <person name="Sawyer R.H."/>
            <person name="Schmidt C.J."/>
            <person name="Triplett E.W."/>
            <person name="Tuberville T.D."/>
            <person name="Venegas-Anaya M."/>
            <person name="Howard J.T."/>
            <person name="Jarvis E.D."/>
            <person name="Guillette L.J.Jr."/>
            <person name="Glenn T.C."/>
            <person name="Green R.E."/>
            <person name="Ray D.A."/>
        </authorList>
    </citation>
    <scope>NUCLEOTIDE SEQUENCE [LARGE SCALE GENOMIC DNA]</scope>
    <source>
        <strain evidence="2">KSC_2009_1</strain>
    </source>
</reference>
<dbReference type="EMBL" id="AKHW03002742">
    <property type="protein sequence ID" value="KYO37362.1"/>
    <property type="molecule type" value="Genomic_DNA"/>
</dbReference>
<accession>A0A151NKN7</accession>
<organism evidence="2 3">
    <name type="scientific">Alligator mississippiensis</name>
    <name type="common">American alligator</name>
    <dbReference type="NCBI Taxonomy" id="8496"/>
    <lineage>
        <taxon>Eukaryota</taxon>
        <taxon>Metazoa</taxon>
        <taxon>Chordata</taxon>
        <taxon>Craniata</taxon>
        <taxon>Vertebrata</taxon>
        <taxon>Euteleostomi</taxon>
        <taxon>Archelosauria</taxon>
        <taxon>Archosauria</taxon>
        <taxon>Crocodylia</taxon>
        <taxon>Alligatoridae</taxon>
        <taxon>Alligatorinae</taxon>
        <taxon>Alligator</taxon>
    </lineage>
</organism>
<dbReference type="AlphaFoldDB" id="A0A151NKN7"/>
<keyword evidence="3" id="KW-1185">Reference proteome</keyword>
<sequence>MLFGHHLPSSSLQFNRTEQRGFEPGKGTDGDPSPPQLNGNCSRSPPCGPRPEARRHLGYSGGAVRTGVLEICS</sequence>
<comment type="caution">
    <text evidence="2">The sequence shown here is derived from an EMBL/GenBank/DDBJ whole genome shotgun (WGS) entry which is preliminary data.</text>
</comment>
<feature type="compositionally biased region" description="Basic and acidic residues" evidence="1">
    <location>
        <begin position="17"/>
        <end position="29"/>
    </location>
</feature>
<feature type="region of interest" description="Disordered" evidence="1">
    <location>
        <begin position="1"/>
        <end position="60"/>
    </location>
</feature>
<protein>
    <submittedName>
        <fullName evidence="2">Uncharacterized protein</fullName>
    </submittedName>
</protein>